<gene>
    <name evidence="1" type="ORF">DJ021_00650</name>
</gene>
<dbReference type="Proteomes" id="UP000249842">
    <property type="component" value="Unassembled WGS sequence"/>
</dbReference>
<reference evidence="2" key="1">
    <citation type="submission" date="2018-05" db="EMBL/GenBank/DDBJ databases">
        <authorList>
            <person name="Li X."/>
        </authorList>
    </citation>
    <scope>NUCLEOTIDE SEQUENCE [LARGE SCALE GENOMIC DNA]</scope>
    <source>
        <strain evidence="2">HKS-05</strain>
    </source>
</reference>
<proteinExistence type="predicted"/>
<name>A0A328AUX1_9CAUL</name>
<dbReference type="EMBL" id="QFYP01000001">
    <property type="protein sequence ID" value="RAK58417.1"/>
    <property type="molecule type" value="Genomic_DNA"/>
</dbReference>
<accession>A0A328AUX1</accession>
<comment type="caution">
    <text evidence="1">The sequence shown here is derived from an EMBL/GenBank/DDBJ whole genome shotgun (WGS) entry which is preliminary data.</text>
</comment>
<evidence type="ECO:0000313" key="1">
    <source>
        <dbReference type="EMBL" id="RAK58417.1"/>
    </source>
</evidence>
<organism evidence="1 2">
    <name type="scientific">Phenylobacterium hankyongense</name>
    <dbReference type="NCBI Taxonomy" id="1813876"/>
    <lineage>
        <taxon>Bacteria</taxon>
        <taxon>Pseudomonadati</taxon>
        <taxon>Pseudomonadota</taxon>
        <taxon>Alphaproteobacteria</taxon>
        <taxon>Caulobacterales</taxon>
        <taxon>Caulobacteraceae</taxon>
        <taxon>Phenylobacterium</taxon>
    </lineage>
</organism>
<protein>
    <submittedName>
        <fullName evidence="1">Uncharacterized protein</fullName>
    </submittedName>
</protein>
<keyword evidence="2" id="KW-1185">Reference proteome</keyword>
<sequence>MHPMAAKAAMILHGMLMSFAITTLRRRDGFGALWRPHPPPMTPADEASLSVDHHVPGSEMSAYCGDVGMRGGSSRGV</sequence>
<evidence type="ECO:0000313" key="2">
    <source>
        <dbReference type="Proteomes" id="UP000249842"/>
    </source>
</evidence>
<dbReference type="AlphaFoldDB" id="A0A328AUX1"/>